<dbReference type="RefSeq" id="WP_369665713.1">
    <property type="nucleotide sequence ID" value="NZ_JBDKXB010000002.1"/>
</dbReference>
<dbReference type="Proteomes" id="UP001564408">
    <property type="component" value="Unassembled WGS sequence"/>
</dbReference>
<accession>A0ABV4BA88</accession>
<feature type="domain" description="Mce/MlaD" evidence="2">
    <location>
        <begin position="57"/>
        <end position="153"/>
    </location>
</feature>
<dbReference type="EMBL" id="JBDKXB010000002">
    <property type="protein sequence ID" value="MEY6431336.1"/>
    <property type="molecule type" value="Genomic_DNA"/>
</dbReference>
<keyword evidence="1" id="KW-0472">Membrane</keyword>
<dbReference type="Pfam" id="PF02470">
    <property type="entry name" value="MlaD"/>
    <property type="match status" value="1"/>
</dbReference>
<keyword evidence="4" id="KW-1185">Reference proteome</keyword>
<dbReference type="PANTHER" id="PTHR33371:SF4">
    <property type="entry name" value="INTERMEMBRANE PHOSPHOLIPID TRANSPORT SYSTEM BINDING PROTEIN MLAD"/>
    <property type="match status" value="1"/>
</dbReference>
<sequence>MTRLERLYAPPEIGAPGQRQARQRRRDLRRAGLFVLAMLGIAVAAVVLVTPGLFAGAYRLHVYFDEAAGLEPGIPVIQDGYVIGLVDGVEAIFPGRDPDARHCPAVDGARSGLLPCFRARLRIARDWPIPSDSLARIGSAGLLQGSAIRIEPGKAMESLSDGEALASAGREMDLPAQLGNLTDTLQALVDETIAPALASIQQQIRTIEGFIGVDDGSGESQERLAGVFDSLQQLAARIESVVDAAQLGRILASVERMAENLGEASADLTGSSAEVQRTVREYGDLAGDLRRLVDRNRPALEGSLDDSQYVLQELAAALVPILANIDAATRDLSALARDLRANPAVILRGRPVEERPSWFD</sequence>
<keyword evidence="1" id="KW-0812">Transmembrane</keyword>
<evidence type="ECO:0000259" key="2">
    <source>
        <dbReference type="Pfam" id="PF02470"/>
    </source>
</evidence>
<evidence type="ECO:0000313" key="3">
    <source>
        <dbReference type="EMBL" id="MEY6431336.1"/>
    </source>
</evidence>
<evidence type="ECO:0000256" key="1">
    <source>
        <dbReference type="SAM" id="Phobius"/>
    </source>
</evidence>
<gene>
    <name evidence="3" type="ORF">ABC977_02820</name>
</gene>
<dbReference type="InterPro" id="IPR052336">
    <property type="entry name" value="MlaD_Phospholipid_Transporter"/>
</dbReference>
<comment type="caution">
    <text evidence="3">The sequence shown here is derived from an EMBL/GenBank/DDBJ whole genome shotgun (WGS) entry which is preliminary data.</text>
</comment>
<name>A0ABV4BA88_9GAMM</name>
<dbReference type="InterPro" id="IPR003399">
    <property type="entry name" value="Mce/MlaD"/>
</dbReference>
<reference evidence="3 4" key="1">
    <citation type="submission" date="2024-05" db="EMBL/GenBank/DDBJ databases">
        <title>Genome Sequence and Characterization of the New Strain Purple Sulfur Bacterium of Genus Thioalkalicoccus.</title>
        <authorList>
            <person name="Bryantseva I.A."/>
            <person name="Kyndt J.A."/>
            <person name="Imhoff J.F."/>
        </authorList>
    </citation>
    <scope>NUCLEOTIDE SEQUENCE [LARGE SCALE GENOMIC DNA]</scope>
    <source>
        <strain evidence="3 4">Um2</strain>
    </source>
</reference>
<protein>
    <submittedName>
        <fullName evidence="3">MlaD family protein</fullName>
    </submittedName>
</protein>
<keyword evidence="1" id="KW-1133">Transmembrane helix</keyword>
<evidence type="ECO:0000313" key="4">
    <source>
        <dbReference type="Proteomes" id="UP001564408"/>
    </source>
</evidence>
<dbReference type="Gene3D" id="1.20.120.810">
    <property type="entry name" value="Vinculin, Vh2 four-helix bundle"/>
    <property type="match status" value="1"/>
</dbReference>
<feature type="transmembrane region" description="Helical" evidence="1">
    <location>
        <begin position="31"/>
        <end position="54"/>
    </location>
</feature>
<organism evidence="3 4">
    <name type="scientific">Thioalkalicoccus limnaeus</name>
    <dbReference type="NCBI Taxonomy" id="120681"/>
    <lineage>
        <taxon>Bacteria</taxon>
        <taxon>Pseudomonadati</taxon>
        <taxon>Pseudomonadota</taxon>
        <taxon>Gammaproteobacteria</taxon>
        <taxon>Chromatiales</taxon>
        <taxon>Chromatiaceae</taxon>
        <taxon>Thioalkalicoccus</taxon>
    </lineage>
</organism>
<dbReference type="PANTHER" id="PTHR33371">
    <property type="entry name" value="INTERMEMBRANE PHOSPHOLIPID TRANSPORT SYSTEM BINDING PROTEIN MLAD-RELATED"/>
    <property type="match status" value="1"/>
</dbReference>
<proteinExistence type="predicted"/>